<organism evidence="17 18">
    <name type="scientific">Massilia agrisoli</name>
    <dbReference type="NCBI Taxonomy" id="2892444"/>
    <lineage>
        <taxon>Bacteria</taxon>
        <taxon>Pseudomonadati</taxon>
        <taxon>Pseudomonadota</taxon>
        <taxon>Betaproteobacteria</taxon>
        <taxon>Burkholderiales</taxon>
        <taxon>Oxalobacteraceae</taxon>
        <taxon>Telluria group</taxon>
        <taxon>Massilia</taxon>
    </lineage>
</organism>
<name>A0ABS8IST4_9BURK</name>
<evidence type="ECO:0000256" key="5">
    <source>
        <dbReference type="ARBA" id="ARBA00022692"/>
    </source>
</evidence>
<dbReference type="Pfam" id="PF07715">
    <property type="entry name" value="Plug"/>
    <property type="match status" value="1"/>
</dbReference>
<feature type="short sequence motif" description="TonB C-terminal box" evidence="12">
    <location>
        <begin position="684"/>
        <end position="701"/>
    </location>
</feature>
<comment type="caution">
    <text evidence="17">The sequence shown here is derived from an EMBL/GenBank/DDBJ whole genome shotgun (WGS) entry which is preliminary data.</text>
</comment>
<keyword evidence="5 11" id="KW-0812">Transmembrane</keyword>
<dbReference type="InterPro" id="IPR037066">
    <property type="entry name" value="Plug_dom_sf"/>
</dbReference>
<feature type="chain" id="PRO_5046661699" evidence="14">
    <location>
        <begin position="24"/>
        <end position="701"/>
    </location>
</feature>
<evidence type="ECO:0000256" key="11">
    <source>
        <dbReference type="PROSITE-ProRule" id="PRU01360"/>
    </source>
</evidence>
<proteinExistence type="inferred from homology"/>
<protein>
    <submittedName>
        <fullName evidence="17">TonB-dependent receptor</fullName>
    </submittedName>
</protein>
<dbReference type="PANTHER" id="PTHR30069:SF49">
    <property type="entry name" value="OUTER MEMBRANE PROTEIN C"/>
    <property type="match status" value="1"/>
</dbReference>
<keyword evidence="6 14" id="KW-0732">Signal</keyword>
<evidence type="ECO:0000256" key="12">
    <source>
        <dbReference type="PROSITE-ProRule" id="PRU10144"/>
    </source>
</evidence>
<dbReference type="InterPro" id="IPR010917">
    <property type="entry name" value="TonB_rcpt_CS"/>
</dbReference>
<dbReference type="Proteomes" id="UP001198701">
    <property type="component" value="Unassembled WGS sequence"/>
</dbReference>
<evidence type="ECO:0000256" key="2">
    <source>
        <dbReference type="ARBA" id="ARBA00009810"/>
    </source>
</evidence>
<keyword evidence="10 11" id="KW-0998">Cell outer membrane</keyword>
<evidence type="ECO:0000256" key="3">
    <source>
        <dbReference type="ARBA" id="ARBA00022448"/>
    </source>
</evidence>
<dbReference type="PROSITE" id="PS01156">
    <property type="entry name" value="TONB_DEPENDENT_REC_2"/>
    <property type="match status" value="1"/>
</dbReference>
<dbReference type="InterPro" id="IPR039426">
    <property type="entry name" value="TonB-dep_rcpt-like"/>
</dbReference>
<sequence>MKRTCLSLSILLAFGGASTASHAAETAAAGIPTVVISAKLLESYPYRMEASSDSAGLLASTPGFATAASGGVSGFPVVNGLGDDRLKIRIGAMEVTAACANHMNPPMSYIDPKQVQAIELTAGVTPVSNGGDNIGGTINISTATPVFAKPGAGLRTEGSVSLTTRSVNNTISVGASGAVASEQFSFSFDGARAKADSYKDGSGRTILASMYKSTNLGVTLGYRQDGHRLTLRAGTQEIPYQGFPNQYMDMTDNTANHASLAYEGQYDWGQLDATTYWQQTDHKMGFFTPERTGKMPMVTEGRDRGYTIRATLPLGGEQLMRFGHEYHRFALQDYWPAVAGSAMMGPQTYVNINDGERTRLALYAEVVNHFGQEWITQLGARTERVHTDAGDVQAYANNMMNAADAAAATAFNARSRRQSDANLDLTATARYQPGPGFDLDFGFGRKTRSPNLYERYAWGRGVMAMTMTNWFGDGNGYVGNIDLKPESANTLSATVHWHGTERDSWFVKLAPYYNRVSDYIDVDTVGSFNPYKSAQAKGALLRFANHDATLYGANLSWKAPIARTALLGELNLTGNASLTRGKRNDEGVLYRMMPPNMLLALEQRDGPWNSQLEVKAVAAKDRVDQRRLEPRTAGYALLNARTAYQWKNGLLLTLGISNLLDKTYSDPLGGVYLTGLAADKGALTSLTAPGRSFDIGASLRF</sequence>
<evidence type="ECO:0000256" key="4">
    <source>
        <dbReference type="ARBA" id="ARBA00022452"/>
    </source>
</evidence>
<reference evidence="17 18" key="1">
    <citation type="submission" date="2021-11" db="EMBL/GenBank/DDBJ databases">
        <authorList>
            <person name="Huq M.A."/>
        </authorList>
    </citation>
    <scope>NUCLEOTIDE SEQUENCE [LARGE SCALE GENOMIC DNA]</scope>
    <source>
        <strain evidence="17 18">MAHUQ-52</strain>
    </source>
</reference>
<feature type="signal peptide" evidence="14">
    <location>
        <begin position="1"/>
        <end position="23"/>
    </location>
</feature>
<keyword evidence="8 11" id="KW-0472">Membrane</keyword>
<feature type="domain" description="TonB-dependent receptor plug" evidence="16">
    <location>
        <begin position="50"/>
        <end position="137"/>
    </location>
</feature>
<evidence type="ECO:0000256" key="1">
    <source>
        <dbReference type="ARBA" id="ARBA00004571"/>
    </source>
</evidence>
<dbReference type="SUPFAM" id="SSF56935">
    <property type="entry name" value="Porins"/>
    <property type="match status" value="1"/>
</dbReference>
<evidence type="ECO:0000256" key="10">
    <source>
        <dbReference type="ARBA" id="ARBA00023237"/>
    </source>
</evidence>
<keyword evidence="4 11" id="KW-1134">Transmembrane beta strand</keyword>
<evidence type="ECO:0000256" key="13">
    <source>
        <dbReference type="RuleBase" id="RU003357"/>
    </source>
</evidence>
<evidence type="ECO:0000313" key="17">
    <source>
        <dbReference type="EMBL" id="MCC6070768.1"/>
    </source>
</evidence>
<evidence type="ECO:0000313" key="18">
    <source>
        <dbReference type="Proteomes" id="UP001198701"/>
    </source>
</evidence>
<keyword evidence="7 13" id="KW-0798">TonB box</keyword>
<evidence type="ECO:0000256" key="8">
    <source>
        <dbReference type="ARBA" id="ARBA00023136"/>
    </source>
</evidence>
<dbReference type="RefSeq" id="WP_229431694.1">
    <property type="nucleotide sequence ID" value="NZ_JAJHPV010000012.1"/>
</dbReference>
<keyword evidence="9 17" id="KW-0675">Receptor</keyword>
<evidence type="ECO:0000256" key="7">
    <source>
        <dbReference type="ARBA" id="ARBA00023077"/>
    </source>
</evidence>
<evidence type="ECO:0000259" key="16">
    <source>
        <dbReference type="Pfam" id="PF07715"/>
    </source>
</evidence>
<dbReference type="InterPro" id="IPR012910">
    <property type="entry name" value="Plug_dom"/>
</dbReference>
<dbReference type="Gene3D" id="2.170.130.10">
    <property type="entry name" value="TonB-dependent receptor, plug domain"/>
    <property type="match status" value="1"/>
</dbReference>
<dbReference type="PROSITE" id="PS52016">
    <property type="entry name" value="TONB_DEPENDENT_REC_3"/>
    <property type="match status" value="1"/>
</dbReference>
<dbReference type="PANTHER" id="PTHR30069">
    <property type="entry name" value="TONB-DEPENDENT OUTER MEMBRANE RECEPTOR"/>
    <property type="match status" value="1"/>
</dbReference>
<evidence type="ECO:0000256" key="6">
    <source>
        <dbReference type="ARBA" id="ARBA00022729"/>
    </source>
</evidence>
<dbReference type="Pfam" id="PF00593">
    <property type="entry name" value="TonB_dep_Rec_b-barrel"/>
    <property type="match status" value="1"/>
</dbReference>
<evidence type="ECO:0000259" key="15">
    <source>
        <dbReference type="Pfam" id="PF00593"/>
    </source>
</evidence>
<evidence type="ECO:0000256" key="9">
    <source>
        <dbReference type="ARBA" id="ARBA00023170"/>
    </source>
</evidence>
<accession>A0ABS8IST4</accession>
<dbReference type="Gene3D" id="2.40.170.20">
    <property type="entry name" value="TonB-dependent receptor, beta-barrel domain"/>
    <property type="match status" value="1"/>
</dbReference>
<dbReference type="InterPro" id="IPR036942">
    <property type="entry name" value="Beta-barrel_TonB_sf"/>
</dbReference>
<keyword evidence="18" id="KW-1185">Reference proteome</keyword>
<comment type="subcellular location">
    <subcellularLocation>
        <location evidence="1 11">Cell outer membrane</location>
        <topology evidence="1 11">Multi-pass membrane protein</topology>
    </subcellularLocation>
</comment>
<feature type="domain" description="TonB-dependent receptor-like beta-barrel" evidence="15">
    <location>
        <begin position="213"/>
        <end position="659"/>
    </location>
</feature>
<keyword evidence="3 11" id="KW-0813">Transport</keyword>
<dbReference type="EMBL" id="JAJHPV010000012">
    <property type="protein sequence ID" value="MCC6070768.1"/>
    <property type="molecule type" value="Genomic_DNA"/>
</dbReference>
<comment type="similarity">
    <text evidence="2 11 13">Belongs to the TonB-dependent receptor family.</text>
</comment>
<dbReference type="InterPro" id="IPR000531">
    <property type="entry name" value="Beta-barrel_TonB"/>
</dbReference>
<evidence type="ECO:0000256" key="14">
    <source>
        <dbReference type="SAM" id="SignalP"/>
    </source>
</evidence>
<gene>
    <name evidence="17" type="ORF">LMJ30_07355</name>
</gene>